<evidence type="ECO:0000256" key="1">
    <source>
        <dbReference type="SAM" id="MobiDB-lite"/>
    </source>
</evidence>
<sequence>MGDDSQSDSEEAIGGYDPAVRHVLAKAEKRGEKTLRKKEPVKDASKESEDEDRDEESESEESSYSLWSTPRTEAEEKHRALRRIEKCMDKCCVDLRDATSPERQRELREEFKELQIAKKDLRKKGVEKPSTSDYSLRPRKGDNPAEKMCPVVVRGQNLEYEPLQNTDMSDILEKLPTLQEGPHPWILKLEEIMVGWQPAMGDIKRLLASIFGVPAMEEILQRAGLNRTTGESKSKCIKGSSGLEKCNRK</sequence>
<accession>A0AAV1EQ16</accession>
<gene>
    <name evidence="2" type="ORF">XNOV1_A009074</name>
</gene>
<feature type="compositionally biased region" description="Acidic residues" evidence="1">
    <location>
        <begin position="48"/>
        <end position="61"/>
    </location>
</feature>
<dbReference type="AlphaFoldDB" id="A0AAV1EQ16"/>
<evidence type="ECO:0000313" key="3">
    <source>
        <dbReference type="Proteomes" id="UP001178508"/>
    </source>
</evidence>
<feature type="compositionally biased region" description="Basic and acidic residues" evidence="1">
    <location>
        <begin position="25"/>
        <end position="47"/>
    </location>
</feature>
<feature type="region of interest" description="Disordered" evidence="1">
    <location>
        <begin position="1"/>
        <end position="78"/>
    </location>
</feature>
<reference evidence="2" key="1">
    <citation type="submission" date="2023-08" db="EMBL/GenBank/DDBJ databases">
        <authorList>
            <person name="Alioto T."/>
            <person name="Alioto T."/>
            <person name="Gomez Garrido J."/>
        </authorList>
    </citation>
    <scope>NUCLEOTIDE SEQUENCE</scope>
</reference>
<proteinExistence type="predicted"/>
<dbReference type="Proteomes" id="UP001178508">
    <property type="component" value="Chromosome 2"/>
</dbReference>
<feature type="region of interest" description="Disordered" evidence="1">
    <location>
        <begin position="122"/>
        <end position="146"/>
    </location>
</feature>
<name>A0AAV1EQ16_XYRNO</name>
<feature type="region of interest" description="Disordered" evidence="1">
    <location>
        <begin position="230"/>
        <end position="249"/>
    </location>
</feature>
<dbReference type="EMBL" id="OY660865">
    <property type="protein sequence ID" value="CAJ1050809.1"/>
    <property type="molecule type" value="Genomic_DNA"/>
</dbReference>
<protein>
    <submittedName>
        <fullName evidence="2">Uncharacterized protein LOC118470224 isoform X1</fullName>
    </submittedName>
</protein>
<keyword evidence="3" id="KW-1185">Reference proteome</keyword>
<evidence type="ECO:0000313" key="2">
    <source>
        <dbReference type="EMBL" id="CAJ1050809.1"/>
    </source>
</evidence>
<organism evidence="2 3">
    <name type="scientific">Xyrichtys novacula</name>
    <name type="common">Pearly razorfish</name>
    <name type="synonym">Hemipteronotus novacula</name>
    <dbReference type="NCBI Taxonomy" id="13765"/>
    <lineage>
        <taxon>Eukaryota</taxon>
        <taxon>Metazoa</taxon>
        <taxon>Chordata</taxon>
        <taxon>Craniata</taxon>
        <taxon>Vertebrata</taxon>
        <taxon>Euteleostomi</taxon>
        <taxon>Actinopterygii</taxon>
        <taxon>Neopterygii</taxon>
        <taxon>Teleostei</taxon>
        <taxon>Neoteleostei</taxon>
        <taxon>Acanthomorphata</taxon>
        <taxon>Eupercaria</taxon>
        <taxon>Labriformes</taxon>
        <taxon>Labridae</taxon>
        <taxon>Xyrichtys</taxon>
    </lineage>
</organism>
<feature type="compositionally biased region" description="Acidic residues" evidence="1">
    <location>
        <begin position="1"/>
        <end position="11"/>
    </location>
</feature>